<proteinExistence type="predicted"/>
<reference evidence="3" key="1">
    <citation type="submission" date="2022-09" db="EMBL/GenBank/DDBJ databases">
        <authorList>
            <person name="Yuan C."/>
            <person name="Ke Z."/>
        </authorList>
    </citation>
    <scope>NUCLEOTIDE SEQUENCE</scope>
    <source>
        <strain evidence="3">LB-8</strain>
    </source>
</reference>
<evidence type="ECO:0000256" key="1">
    <source>
        <dbReference type="SAM" id="MobiDB-lite"/>
    </source>
</evidence>
<keyword evidence="2" id="KW-0812">Transmembrane</keyword>
<keyword evidence="4" id="KW-1185">Reference proteome</keyword>
<feature type="region of interest" description="Disordered" evidence="1">
    <location>
        <begin position="1290"/>
        <end position="1331"/>
    </location>
</feature>
<reference evidence="3" key="2">
    <citation type="submission" date="2023-04" db="EMBL/GenBank/DDBJ databases">
        <title>Paracnuella aquatica gen. nov., sp. nov., a member of the family Chitinophagaceae isolated from a hot spring.</title>
        <authorList>
            <person name="Wang C."/>
        </authorList>
    </citation>
    <scope>NUCLEOTIDE SEQUENCE</scope>
    <source>
        <strain evidence="3">LB-8</strain>
    </source>
</reference>
<evidence type="ECO:0000256" key="2">
    <source>
        <dbReference type="SAM" id="Phobius"/>
    </source>
</evidence>
<protein>
    <submittedName>
        <fullName evidence="3">Uncharacterized protein</fullName>
    </submittedName>
</protein>
<keyword evidence="2" id="KW-0472">Membrane</keyword>
<comment type="caution">
    <text evidence="3">The sequence shown here is derived from an EMBL/GenBank/DDBJ whole genome shotgun (WGS) entry which is preliminary data.</text>
</comment>
<dbReference type="RefSeq" id="WP_279295435.1">
    <property type="nucleotide sequence ID" value="NZ_JAOTIF010000001.1"/>
</dbReference>
<dbReference type="EMBL" id="JAOTIF010000001">
    <property type="protein sequence ID" value="MCU7547991.1"/>
    <property type="molecule type" value="Genomic_DNA"/>
</dbReference>
<keyword evidence="2" id="KW-1133">Transmembrane helix</keyword>
<evidence type="ECO:0000313" key="4">
    <source>
        <dbReference type="Proteomes" id="UP001155483"/>
    </source>
</evidence>
<organism evidence="3 4">
    <name type="scientific">Paraflavisolibacter caeni</name>
    <dbReference type="NCBI Taxonomy" id="2982496"/>
    <lineage>
        <taxon>Bacteria</taxon>
        <taxon>Pseudomonadati</taxon>
        <taxon>Bacteroidota</taxon>
        <taxon>Chitinophagia</taxon>
        <taxon>Chitinophagales</taxon>
        <taxon>Chitinophagaceae</taxon>
        <taxon>Paraflavisolibacter</taxon>
    </lineage>
</organism>
<gene>
    <name evidence="3" type="ORF">OCK74_02645</name>
</gene>
<feature type="compositionally biased region" description="Basic and acidic residues" evidence="1">
    <location>
        <begin position="1307"/>
        <end position="1331"/>
    </location>
</feature>
<evidence type="ECO:0000313" key="3">
    <source>
        <dbReference type="EMBL" id="MCU7547991.1"/>
    </source>
</evidence>
<feature type="transmembrane region" description="Helical" evidence="2">
    <location>
        <begin position="12"/>
        <end position="31"/>
    </location>
</feature>
<name>A0A9X2XSD3_9BACT</name>
<sequence>MSASRRNILPRPVIIIGVVLLIALVSLQLWFSYNASGFLENIVSQRSHGKLKLKVKGLRFNIFSNYVEVKQGTLVTGNALSSPATYNIKLSKLSLHVSSFWPLLFQRALMLDSVKIYDPIVDVNRWREDTASIFNKSDFSLPNELGRMYNSLLDGLEAFGIKKIVVERGRFRFNNKMDPDSRPVVLSNIYFNLVRLADGSIQRDAYIQDKQSVELRTYNQDIVLPGGRHRLSFSNFRLELFQKRIELDSCTLTAQSTGASKSSFNIFFNKLLLVGVDFNAMYRNNLIRADSVYCIEPMIHLVFNRSDSSQAQVVQTKSKPDPEKILRDLTGDLDLAFVGVKDAGIRVDIHGLKSRSLYNSRKDDFAMHHLRISPDSSIPVKVDQFDLLVRDYRLYNQDSSTAIGFDSVHFSNNKIVLSNFSVVTTPSRFGPSNFRNFKIPHFELVGLDWYELIFEENLFANEATLYNPIINYKGAPRNPSRKKANLFQILRSTDALLTLDRINVVNGQLNVQLASGTSIHLQNAELGLHSNKLLASKNNEGVKSAIDNLSFKTGIIHLKNLTARLDNVQYTGNKLATAQSLIINNKDKSVYATAQNVRMNNLLLDESAQSVIVDGLQWQSASINLSNAGTIENDSHGKTNVSFHNISGHNTQIQLSNKSANLSTYLQSISAASFALAGNHPPKIEGLVINGDQLSFANGPMTIKAGDFYIADGVQSYISDLKLDKFENRDSFKVRLPKAAFLLNVNSVLHNNIQLDKIQLQSPDISMSKWQPIKPKEHTGNIRLHIGALTATSPSIKIVVHRNDSSSFINLPRSKDGRILINKLTMNQDGTTIGKLSLESEAATFTKTNGETLGVEKGNINVELSDIHLSNGGAKPSWNTLLTRLYLSNPNSFTTRSGGRFSFEKASVGNFQLSSETITDFNKLARLNFTAWVRTTTGQYVDSNTTIKWFNAGYNADEKVMTLDSFVYLPTLSRDSLIAATPYQTDYKTLHTGPVQFTGFDLERYNKDSIFIANTITIYRPLISVYRDKRHPFLGGQVKPLPAETMKQIKLPISIGKINLINGLLTYTELNRKTRKEGTIALTNLDASLGNITNRNLQLGDSLSLSLDAMLLDSAQLRLRVKESYTDSLNGFLMTLRMRPASSLTFLNPVLVPLSNIKITSGVIDSLHLRAIGSEYVSLGEMNMFYHDLKIRLMKGGDETRSTFIRKILSGLANTFVIKKDNNGQSSIVYFERRRDRSFFNYIVKMTFSGMASSVGIKNNKKYMRRYQKVLQEGNLPPIRFEDALEKTLESKNGGQDKGIKLGFKNSKNEKNDRIERNEKSEKEKNRLLQP</sequence>
<accession>A0A9X2XSD3</accession>
<dbReference type="Proteomes" id="UP001155483">
    <property type="component" value="Unassembled WGS sequence"/>
</dbReference>